<reference evidence="1 2" key="1">
    <citation type="journal article" date="2015" name="Nature">
        <title>rRNA introns, odd ribosomes, and small enigmatic genomes across a large radiation of phyla.</title>
        <authorList>
            <person name="Brown C.T."/>
            <person name="Hug L.A."/>
            <person name="Thomas B.C."/>
            <person name="Sharon I."/>
            <person name="Castelle C.J."/>
            <person name="Singh A."/>
            <person name="Wilkins M.J."/>
            <person name="Williams K.H."/>
            <person name="Banfield J.F."/>
        </authorList>
    </citation>
    <scope>NUCLEOTIDE SEQUENCE [LARGE SCALE GENOMIC DNA]</scope>
</reference>
<dbReference type="AlphaFoldDB" id="A0A0G0UIY1"/>
<evidence type="ECO:0000313" key="2">
    <source>
        <dbReference type="Proteomes" id="UP000033918"/>
    </source>
</evidence>
<name>A0A0G0UIY1_9BACT</name>
<accession>A0A0G0UIY1</accession>
<comment type="caution">
    <text evidence="1">The sequence shown here is derived from an EMBL/GenBank/DDBJ whole genome shotgun (WGS) entry which is preliminary data.</text>
</comment>
<sequence>MTSIEKIAKILRSDKETIGNLIKKAEALTGKIGVLDKILDENETLIRNRLQLKELGASIPAEEIYRGLIEKIREDDLQLFKALGKPSFMLKEDVDMVLMKVKELISPTEGFFLKKEKAVEFLKKEPPQKIINYLGYKSVEELIEREDIFEIYAAIRLFEDSKWFNDIFSKQYLALVPADFEKRKIEMRSLEQKWVGVAQTFLKKKYQNISHLKELGFIFVVPIELGMLGEVTRMFSLALHYFYEVKFNAELFENFTKEPQSFGKNLASVIKVEVINKRPPETDKLRWLIIPRYLARYDENDWRLVEPHISPEAFYWIKAEEALTGINKIFKNVYVNFLFWQDLDWVGDYFKTSGGIEALISFNLVDAIMALIREKELEKYLYHHQESLWNKIFIEYFGREKLEEVLRENFVKGYVEM</sequence>
<organism evidence="1 2">
    <name type="scientific">Candidatus Wolfebacteria bacterium GW2011_GWB1_41_12</name>
    <dbReference type="NCBI Taxonomy" id="1619006"/>
    <lineage>
        <taxon>Bacteria</taxon>
        <taxon>Candidatus Wolfeibacteriota</taxon>
    </lineage>
</organism>
<evidence type="ECO:0008006" key="3">
    <source>
        <dbReference type="Google" id="ProtNLM"/>
    </source>
</evidence>
<protein>
    <recommendedName>
        <fullName evidence="3">Glycosidase related protein</fullName>
    </recommendedName>
</protein>
<dbReference type="EMBL" id="LCAK01000003">
    <property type="protein sequence ID" value="KKR88778.1"/>
    <property type="molecule type" value="Genomic_DNA"/>
</dbReference>
<proteinExistence type="predicted"/>
<gene>
    <name evidence="1" type="ORF">UU38_C0003G0029</name>
</gene>
<dbReference type="Proteomes" id="UP000033918">
    <property type="component" value="Unassembled WGS sequence"/>
</dbReference>
<evidence type="ECO:0000313" key="1">
    <source>
        <dbReference type="EMBL" id="KKR88778.1"/>
    </source>
</evidence>